<reference evidence="2" key="1">
    <citation type="journal article" date="2023" name="Mol. Phylogenet. Evol.">
        <title>Genome-scale phylogeny and comparative genomics of the fungal order Sordariales.</title>
        <authorList>
            <person name="Hensen N."/>
            <person name="Bonometti L."/>
            <person name="Westerberg I."/>
            <person name="Brannstrom I.O."/>
            <person name="Guillou S."/>
            <person name="Cros-Aarteil S."/>
            <person name="Calhoun S."/>
            <person name="Haridas S."/>
            <person name="Kuo A."/>
            <person name="Mondo S."/>
            <person name="Pangilinan J."/>
            <person name="Riley R."/>
            <person name="LaButti K."/>
            <person name="Andreopoulos B."/>
            <person name="Lipzen A."/>
            <person name="Chen C."/>
            <person name="Yan M."/>
            <person name="Daum C."/>
            <person name="Ng V."/>
            <person name="Clum A."/>
            <person name="Steindorff A."/>
            <person name="Ohm R.A."/>
            <person name="Martin F."/>
            <person name="Silar P."/>
            <person name="Natvig D.O."/>
            <person name="Lalanne C."/>
            <person name="Gautier V."/>
            <person name="Ament-Velasquez S.L."/>
            <person name="Kruys A."/>
            <person name="Hutchinson M.I."/>
            <person name="Powell A.J."/>
            <person name="Barry K."/>
            <person name="Miller A.N."/>
            <person name="Grigoriev I.V."/>
            <person name="Debuchy R."/>
            <person name="Gladieux P."/>
            <person name="Hiltunen Thoren M."/>
            <person name="Johannesson H."/>
        </authorList>
    </citation>
    <scope>NUCLEOTIDE SEQUENCE</scope>
    <source>
        <strain evidence="2">FGSC 1904</strain>
    </source>
</reference>
<organism evidence="2 3">
    <name type="scientific">Sordaria brevicollis</name>
    <dbReference type="NCBI Taxonomy" id="83679"/>
    <lineage>
        <taxon>Eukaryota</taxon>
        <taxon>Fungi</taxon>
        <taxon>Dikarya</taxon>
        <taxon>Ascomycota</taxon>
        <taxon>Pezizomycotina</taxon>
        <taxon>Sordariomycetes</taxon>
        <taxon>Sordariomycetidae</taxon>
        <taxon>Sordariales</taxon>
        <taxon>Sordariaceae</taxon>
        <taxon>Sordaria</taxon>
    </lineage>
</organism>
<name>A0AAE0NWI9_SORBR</name>
<dbReference type="EMBL" id="JAUTDP010000014">
    <property type="protein sequence ID" value="KAK3389057.1"/>
    <property type="molecule type" value="Genomic_DNA"/>
</dbReference>
<gene>
    <name evidence="2" type="ORF">B0T20DRAFT_483930</name>
</gene>
<feature type="region of interest" description="Disordered" evidence="1">
    <location>
        <begin position="243"/>
        <end position="263"/>
    </location>
</feature>
<feature type="region of interest" description="Disordered" evidence="1">
    <location>
        <begin position="1"/>
        <end position="30"/>
    </location>
</feature>
<feature type="compositionally biased region" description="Low complexity" evidence="1">
    <location>
        <begin position="1"/>
        <end position="19"/>
    </location>
</feature>
<dbReference type="Proteomes" id="UP001281003">
    <property type="component" value="Unassembled WGS sequence"/>
</dbReference>
<protein>
    <submittedName>
        <fullName evidence="2">Uncharacterized protein</fullName>
    </submittedName>
</protein>
<evidence type="ECO:0000313" key="3">
    <source>
        <dbReference type="Proteomes" id="UP001281003"/>
    </source>
</evidence>
<evidence type="ECO:0000313" key="2">
    <source>
        <dbReference type="EMBL" id="KAK3389057.1"/>
    </source>
</evidence>
<comment type="caution">
    <text evidence="2">The sequence shown here is derived from an EMBL/GenBank/DDBJ whole genome shotgun (WGS) entry which is preliminary data.</text>
</comment>
<sequence>MSTSTPPSPGGSSDGSTTSDDSEFALPFEGAVPLEELSDGDFSETNWATPNKPAANVEVADGAVTSKRTPVGPSSDIQITLEDFNNRFWYPINHKLLEILTMQPDQDAPEPTYTNVRFEVECLIERLEWFNRGDRGYRVLAAYAHDSDRKNYDPASPVFVANQVRRARQRYLSFEFQWIYLSAALDKVVFVASALAVVGRGSKTNHDNLLWKLSEVESLIYDLEVFQVGLHHHGIHEYDLHTSNIPLDPREGAGIETPPPEDG</sequence>
<evidence type="ECO:0000256" key="1">
    <source>
        <dbReference type="SAM" id="MobiDB-lite"/>
    </source>
</evidence>
<dbReference type="AlphaFoldDB" id="A0AAE0NWI9"/>
<keyword evidence="3" id="KW-1185">Reference proteome</keyword>
<reference evidence="2" key="2">
    <citation type="submission" date="2023-07" db="EMBL/GenBank/DDBJ databases">
        <authorList>
            <consortium name="Lawrence Berkeley National Laboratory"/>
            <person name="Haridas S."/>
            <person name="Hensen N."/>
            <person name="Bonometti L."/>
            <person name="Westerberg I."/>
            <person name="Brannstrom I.O."/>
            <person name="Guillou S."/>
            <person name="Cros-Aarteil S."/>
            <person name="Calhoun S."/>
            <person name="Kuo A."/>
            <person name="Mondo S."/>
            <person name="Pangilinan J."/>
            <person name="Riley R."/>
            <person name="LaButti K."/>
            <person name="Andreopoulos B."/>
            <person name="Lipzen A."/>
            <person name="Chen C."/>
            <person name="Yanf M."/>
            <person name="Daum C."/>
            <person name="Ng V."/>
            <person name="Clum A."/>
            <person name="Steindorff A."/>
            <person name="Ohm R."/>
            <person name="Martin F."/>
            <person name="Silar P."/>
            <person name="Natvig D."/>
            <person name="Lalanne C."/>
            <person name="Gautier V."/>
            <person name="Ament-velasquez S.L."/>
            <person name="Kruys A."/>
            <person name="Hutchinson M.I."/>
            <person name="Powell A.J."/>
            <person name="Barry K."/>
            <person name="Miller A.N."/>
            <person name="Grigoriev I.V."/>
            <person name="Debuchy R."/>
            <person name="Gladieux P."/>
            <person name="Thoren M.H."/>
            <person name="Johannesson H."/>
        </authorList>
    </citation>
    <scope>NUCLEOTIDE SEQUENCE</scope>
    <source>
        <strain evidence="2">FGSC 1904</strain>
    </source>
</reference>
<accession>A0AAE0NWI9</accession>
<proteinExistence type="predicted"/>